<feature type="domain" description="DSBA-like thioredoxin" evidence="1">
    <location>
        <begin position="828"/>
        <end position="1024"/>
    </location>
</feature>
<dbReference type="Proteomes" id="UP001527925">
    <property type="component" value="Unassembled WGS sequence"/>
</dbReference>
<dbReference type="Gene3D" id="3.40.30.10">
    <property type="entry name" value="Glutaredoxin"/>
    <property type="match status" value="4"/>
</dbReference>
<proteinExistence type="predicted"/>
<protein>
    <recommendedName>
        <fullName evidence="1">DSBA-like thioredoxin domain-containing protein</fullName>
    </recommendedName>
</protein>
<feature type="domain" description="DSBA-like thioredoxin" evidence="1">
    <location>
        <begin position="577"/>
        <end position="804"/>
    </location>
</feature>
<dbReference type="InterPro" id="IPR001853">
    <property type="entry name" value="DSBA-like_thioredoxin_dom"/>
</dbReference>
<accession>A0ABR4NID7</accession>
<dbReference type="EMBL" id="JADGIZ020000003">
    <property type="protein sequence ID" value="KAL2919297.1"/>
    <property type="molecule type" value="Genomic_DNA"/>
</dbReference>
<dbReference type="PANTHER" id="PTHR42943">
    <property type="entry name" value="GLUTATHIONE S-TRANSFERASE KAPPA"/>
    <property type="match status" value="1"/>
</dbReference>
<evidence type="ECO:0000313" key="2">
    <source>
        <dbReference type="EMBL" id="KAL2919297.1"/>
    </source>
</evidence>
<dbReference type="Pfam" id="PF01323">
    <property type="entry name" value="DSBA"/>
    <property type="match status" value="4"/>
</dbReference>
<feature type="domain" description="DSBA-like thioredoxin" evidence="1">
    <location>
        <begin position="20"/>
        <end position="247"/>
    </location>
</feature>
<evidence type="ECO:0000259" key="1">
    <source>
        <dbReference type="Pfam" id="PF01323"/>
    </source>
</evidence>
<dbReference type="InterPro" id="IPR036249">
    <property type="entry name" value="Thioredoxin-like_sf"/>
</dbReference>
<reference evidence="2 3" key="1">
    <citation type="submission" date="2023-09" db="EMBL/GenBank/DDBJ databases">
        <title>Pangenome analysis of Batrachochytrium dendrobatidis and related Chytrids.</title>
        <authorList>
            <person name="Yacoub M.N."/>
            <person name="Stajich J.E."/>
            <person name="James T.Y."/>
        </authorList>
    </citation>
    <scope>NUCLEOTIDE SEQUENCE [LARGE SCALE GENOMIC DNA]</scope>
    <source>
        <strain evidence="2 3">JEL0888</strain>
    </source>
</reference>
<dbReference type="SUPFAM" id="SSF54791">
    <property type="entry name" value="Eukaryotic type KH-domain (KH-domain type I)"/>
    <property type="match status" value="1"/>
</dbReference>
<comment type="caution">
    <text evidence="2">The sequence shown here is derived from an EMBL/GenBank/DDBJ whole genome shotgun (WGS) entry which is preliminary data.</text>
</comment>
<organism evidence="2 3">
    <name type="scientific">Polyrhizophydium stewartii</name>
    <dbReference type="NCBI Taxonomy" id="2732419"/>
    <lineage>
        <taxon>Eukaryota</taxon>
        <taxon>Fungi</taxon>
        <taxon>Fungi incertae sedis</taxon>
        <taxon>Chytridiomycota</taxon>
        <taxon>Chytridiomycota incertae sedis</taxon>
        <taxon>Chytridiomycetes</taxon>
        <taxon>Rhizophydiales</taxon>
        <taxon>Rhizophydiales incertae sedis</taxon>
        <taxon>Polyrhizophydium</taxon>
    </lineage>
</organism>
<dbReference type="Gene3D" id="3.30.1370.10">
    <property type="entry name" value="K Homology domain, type 1"/>
    <property type="match status" value="1"/>
</dbReference>
<dbReference type="SUPFAM" id="SSF52833">
    <property type="entry name" value="Thioredoxin-like"/>
    <property type="match status" value="4"/>
</dbReference>
<dbReference type="PANTHER" id="PTHR42943:SF2">
    <property type="entry name" value="GLUTATHIONE S-TRANSFERASE KAPPA 1"/>
    <property type="match status" value="1"/>
</dbReference>
<sequence length="1038" mass="112369">MPSDGPAARRASSSSSSPGTVVFYFDVVCPWAYIGSVRLQALAQRFPAVEFEYKPVLLGGIYELTKAPQGKDGSATQAMAAAKQRLHVQDLERTVARAGVRLSMHPSHPVRSVSAVRLIYLCATMADRVVLANALFRAYWVDNVDISDHAVLLRVAAASGARFRAPAAGAGGDIAKTVAASELTAQVFGDPALAQMLRDATQEAVDRGAPGVPSFWVSRSMIGASGVESGPALYHGQDRLHFVESALAGVSVAKRQLADVGSGLVVHKRRLTFFWDFSSPWSYLGWIRVHKMSKVWGDNVTIEHVPVLVGALFREIGTPVVPSLATSPAKAAYMSKDLQDWVDYWNDLDRDGDPIVFDMPDFFPVRSVLPLRVAIAHPEVAHLFFVSAWSRRINIGDAAVLTKLLDDNGHDGRAMVAEAASEPIKSRLHANTQRAVALGCCGVPTFQVDGGPLLWGQDHLDVVVDELHGWVDPVSRHDAKIGDAEGVAAALKEIEAIVAARTSKHISRVKIERAFHQFLAGPGGASTAALQDEFGIKIHIAPFDFSHTTDKDVDDIVLMGGRSAVLAAQISSSSPGTVVFYFDVVCPWAYIGSVRLQVLAQRFPAVEFEYKPVLLGGIYELTKAPQGKDGSATQAMAAAKQRLHVQDLERTVARAGVRLSMHPSHPVRSVSAVRLIYLCATMADRVVLANALFRAYWVDNVDISDHAVLLRVAAASGARFRAPAAGAGGDIAKTVAASELTAQVFGDPALAQMLRDATQEAVDRGAPGVPSFWVSRSMIGASGVESGPALYHGQDRMHFVESALAGVSVAKRQLADVGSGLVVHKRRLTFFWDFSSYWSFLGWMRVHKMSKVWGDNVTIESVPIVVGSLFKTIGTPVVPLFTFSKARAAREMKDLQDWVDYWNDLDRDGDPIVFDMPDFFPVRSVLPLRVAIAHPEVAHLFFVSAWSRRINIGDAAVLTKLLDDNGYGGRAMVAEAASEPIKSRLHANTQRAVALGCCGVPTFQVDGGPLLWGQDHLDVVVDELHGWVDPVSRHDAKM</sequence>
<name>A0ABR4NID7_9FUNG</name>
<dbReference type="InterPro" id="IPR036612">
    <property type="entry name" value="KH_dom_type_1_sf"/>
</dbReference>
<feature type="domain" description="DSBA-like thioredoxin" evidence="1">
    <location>
        <begin position="271"/>
        <end position="467"/>
    </location>
</feature>
<evidence type="ECO:0000313" key="3">
    <source>
        <dbReference type="Proteomes" id="UP001527925"/>
    </source>
</evidence>
<keyword evidence="3" id="KW-1185">Reference proteome</keyword>
<dbReference type="InterPro" id="IPR051924">
    <property type="entry name" value="GST_Kappa/NadH"/>
</dbReference>
<gene>
    <name evidence="2" type="ORF">HK105_200940</name>
</gene>